<evidence type="ECO:0000313" key="2">
    <source>
        <dbReference type="Proteomes" id="UP000190951"/>
    </source>
</evidence>
<sequence>MLKKIIHTVSIIISVSEIAASVYVYVSKVPFKEDLISYNFILILYLVLFYVGGYGIRDAIKQSKIPKNQRREKYGVKSSLIVGIFALACGILFGLSTIMDVHDMTFNAYEYTQNKIVSDVIKVNKIEIGYAHSGKGAFRTSTKIISEVDGVSVKTKKEVEFKYCSLYIYQAVEGNTYKVKYLPTTHKLLSIEKVEGAK</sequence>
<name>A0A1S8L2X7_9CLOT</name>
<dbReference type="RefSeq" id="WP_077832654.1">
    <property type="nucleotide sequence ID" value="NZ_CP096983.1"/>
</dbReference>
<dbReference type="KEGG" id="crw:CROST_031840"/>
<gene>
    <name evidence="1" type="ORF">CROST_031840</name>
</gene>
<proteinExistence type="predicted"/>
<dbReference type="STRING" id="84029.CROST_27570"/>
<organism evidence="1 2">
    <name type="scientific">Clostridium felsineum</name>
    <dbReference type="NCBI Taxonomy" id="36839"/>
    <lineage>
        <taxon>Bacteria</taxon>
        <taxon>Bacillati</taxon>
        <taxon>Bacillota</taxon>
        <taxon>Clostridia</taxon>
        <taxon>Eubacteriales</taxon>
        <taxon>Clostridiaceae</taxon>
        <taxon>Clostridium</taxon>
    </lineage>
</organism>
<dbReference type="Proteomes" id="UP000190951">
    <property type="component" value="Chromosome"/>
</dbReference>
<protein>
    <submittedName>
        <fullName evidence="1">Uncharacterized protein</fullName>
    </submittedName>
</protein>
<evidence type="ECO:0000313" key="1">
    <source>
        <dbReference type="EMBL" id="URZ12462.1"/>
    </source>
</evidence>
<keyword evidence="2" id="KW-1185">Reference proteome</keyword>
<dbReference type="EMBL" id="CP096983">
    <property type="protein sequence ID" value="URZ12462.1"/>
    <property type="molecule type" value="Genomic_DNA"/>
</dbReference>
<reference evidence="1 2" key="1">
    <citation type="submission" date="2022-04" db="EMBL/GenBank/DDBJ databases">
        <title>Genome sequence of C. roseum typestrain.</title>
        <authorList>
            <person name="Poehlein A."/>
            <person name="Schoch T."/>
            <person name="Duerre P."/>
            <person name="Daniel R."/>
        </authorList>
    </citation>
    <scope>NUCLEOTIDE SEQUENCE [LARGE SCALE GENOMIC DNA]</scope>
    <source>
        <strain evidence="1 2">DSM 7320</strain>
    </source>
</reference>
<accession>A0A1S8L2X7</accession>
<dbReference type="AlphaFoldDB" id="A0A1S8L2X7"/>